<evidence type="ECO:0000256" key="6">
    <source>
        <dbReference type="ARBA" id="ARBA00023002"/>
    </source>
</evidence>
<evidence type="ECO:0000256" key="2">
    <source>
        <dbReference type="ARBA" id="ARBA00008000"/>
    </source>
</evidence>
<dbReference type="Proteomes" id="UP000027180">
    <property type="component" value="Plasmid pRetIE4771e"/>
</dbReference>
<accession>A0A060ICB9</accession>
<dbReference type="GO" id="GO:0071949">
    <property type="term" value="F:FAD binding"/>
    <property type="evidence" value="ECO:0007669"/>
    <property type="project" value="InterPro"/>
</dbReference>
<dbReference type="PANTHER" id="PTHR11748:SF111">
    <property type="entry name" value="D-LACTATE DEHYDROGENASE, MITOCHONDRIAL-RELATED"/>
    <property type="match status" value="1"/>
</dbReference>
<dbReference type="InterPro" id="IPR004113">
    <property type="entry name" value="FAD-bd_oxidored_4_C"/>
</dbReference>
<name>A0A060ICB9_RHIET</name>
<keyword evidence="4" id="KW-0274">FAD</keyword>
<dbReference type="FunFam" id="3.30.70.2740:FF:000001">
    <property type="entry name" value="D-lactate dehydrogenase mitochondrial"/>
    <property type="match status" value="1"/>
</dbReference>
<geneLocation type="plasmid" evidence="9 10">
    <name>pRetIE4771e</name>
</geneLocation>
<keyword evidence="5" id="KW-0809">Transit peptide</keyword>
<proteinExistence type="inferred from homology"/>
<dbReference type="InterPro" id="IPR016169">
    <property type="entry name" value="FAD-bd_PCMH_sub2"/>
</dbReference>
<dbReference type="AlphaFoldDB" id="A0A060ICB9"/>
<evidence type="ECO:0000256" key="5">
    <source>
        <dbReference type="ARBA" id="ARBA00022946"/>
    </source>
</evidence>
<evidence type="ECO:0000313" key="9">
    <source>
        <dbReference type="EMBL" id="AIC31387.1"/>
    </source>
</evidence>
<dbReference type="InterPro" id="IPR006094">
    <property type="entry name" value="Oxid_FAD_bind_N"/>
</dbReference>
<dbReference type="EC" id="1.1.2.4" evidence="7"/>
<dbReference type="InterPro" id="IPR016166">
    <property type="entry name" value="FAD-bd_PCMH"/>
</dbReference>
<dbReference type="InterPro" id="IPR016164">
    <property type="entry name" value="FAD-linked_Oxase-like_C"/>
</dbReference>
<dbReference type="SUPFAM" id="SSF55103">
    <property type="entry name" value="FAD-linked oxidases, C-terminal domain"/>
    <property type="match status" value="1"/>
</dbReference>
<dbReference type="HOGENOM" id="CLU_017779_3_0_5"/>
<dbReference type="GO" id="GO:0008720">
    <property type="term" value="F:D-lactate dehydrogenase (NAD+) activity"/>
    <property type="evidence" value="ECO:0007669"/>
    <property type="project" value="TreeGrafter"/>
</dbReference>
<dbReference type="FunFam" id="1.10.45.10:FF:000001">
    <property type="entry name" value="D-lactate dehydrogenase mitochondrial"/>
    <property type="match status" value="1"/>
</dbReference>
<evidence type="ECO:0000256" key="3">
    <source>
        <dbReference type="ARBA" id="ARBA00022630"/>
    </source>
</evidence>
<dbReference type="PROSITE" id="PS51387">
    <property type="entry name" value="FAD_PCMH"/>
    <property type="match status" value="1"/>
</dbReference>
<dbReference type="SUPFAM" id="SSF56176">
    <property type="entry name" value="FAD-binding/transporter-associated domain-like"/>
    <property type="match status" value="1"/>
</dbReference>
<evidence type="ECO:0000256" key="1">
    <source>
        <dbReference type="ARBA" id="ARBA00001974"/>
    </source>
</evidence>
<dbReference type="PANTHER" id="PTHR11748">
    <property type="entry name" value="D-LACTATE DEHYDROGENASE"/>
    <property type="match status" value="1"/>
</dbReference>
<evidence type="ECO:0000313" key="10">
    <source>
        <dbReference type="Proteomes" id="UP000027180"/>
    </source>
</evidence>
<dbReference type="FunFam" id="3.30.465.10:FF:000016">
    <property type="entry name" value="probable D-lactate dehydrogenase, mitochondrial"/>
    <property type="match status" value="1"/>
</dbReference>
<dbReference type="InterPro" id="IPR016171">
    <property type="entry name" value="Vanillyl_alc_oxidase_C-sub2"/>
</dbReference>
<sequence>MIPSRHLRDRCFQGRPDDPSGVCYVASTSPSLVSTEWLAALSSRFGDRFSTSKMLREQHGRGESHHAPAIPDAVVFAETTEEVAEIVRLCAAEGVPVIAFGAGTSLEGHLTAVSGGVSIDLSRMSKIIRVGAEDLDCTVQAGVTREQLNTHLRDTGLFFPIDPGANASIGGMASTRASGTNAVRYGTMRENVLGLTVVLPSGQIIHTGGRARKSSAGYDLTRLFVGSEGTLGIITEVTLRLYGIPETISAALCSFESVEQAVAAAIKVVQLGIPVARMELMDRGLISAVNAYSNLSLRIEDTLAFEFHGSPASVQEQVEMVAAIVEDQGGKDFEWANAPDERNRLWKARHNAFYAVVSQRSNAKGWSSDVCVPVSQLSGCIRRTRELLRDCSMPAAILGHVGDGNYHVVFAVDPANQQELDEVATINKEMVEYAISVGGTSTGEHGVGTGKIGYLRQEHGDAVDLMAIIKNAIDPVGIMNPGKILPS</sequence>
<evidence type="ECO:0000256" key="7">
    <source>
        <dbReference type="ARBA" id="ARBA00038897"/>
    </source>
</evidence>
<dbReference type="KEGG" id="rei:IE4771_PE00161"/>
<dbReference type="Pfam" id="PF02913">
    <property type="entry name" value="FAD-oxidase_C"/>
    <property type="match status" value="1"/>
</dbReference>
<keyword evidence="3" id="KW-0285">Flavoprotein</keyword>
<dbReference type="Gene3D" id="1.10.45.10">
    <property type="entry name" value="Vanillyl-alcohol Oxidase, Chain A, domain 4"/>
    <property type="match status" value="1"/>
</dbReference>
<protein>
    <recommendedName>
        <fullName evidence="7">D-lactate dehydrogenase (cytochrome)</fullName>
        <ecNumber evidence="7">1.1.2.4</ecNumber>
    </recommendedName>
</protein>
<dbReference type="Gene3D" id="3.30.70.2740">
    <property type="match status" value="1"/>
</dbReference>
<keyword evidence="6 9" id="KW-0560">Oxidoreductase</keyword>
<organism evidence="9 10">
    <name type="scientific">Rhizobium etli bv. mimosae str. IE4771</name>
    <dbReference type="NCBI Taxonomy" id="1432050"/>
    <lineage>
        <taxon>Bacteria</taxon>
        <taxon>Pseudomonadati</taxon>
        <taxon>Pseudomonadota</taxon>
        <taxon>Alphaproteobacteria</taxon>
        <taxon>Hyphomicrobiales</taxon>
        <taxon>Rhizobiaceae</taxon>
        <taxon>Rhizobium/Agrobacterium group</taxon>
        <taxon>Rhizobium</taxon>
    </lineage>
</organism>
<gene>
    <name evidence="9" type="ORF">IE4771_PE00161</name>
</gene>
<evidence type="ECO:0000256" key="4">
    <source>
        <dbReference type="ARBA" id="ARBA00022827"/>
    </source>
</evidence>
<dbReference type="GO" id="GO:1903457">
    <property type="term" value="P:lactate catabolic process"/>
    <property type="evidence" value="ECO:0007669"/>
    <property type="project" value="TreeGrafter"/>
</dbReference>
<reference evidence="9 10" key="1">
    <citation type="submission" date="2013-12" db="EMBL/GenBank/DDBJ databases">
        <title>Complete genome sequence of Rhizobium etli bv. mimosae IE4771.</title>
        <authorList>
            <person name="Bustos P."/>
            <person name="Santamaria R.I."/>
            <person name="Lozano L."/>
            <person name="Ormeno-Orrillo E."/>
            <person name="Rogel M.A."/>
            <person name="Romero D."/>
            <person name="Cevallos M.A."/>
            <person name="Martinez-Romero E."/>
            <person name="Gonzalez V."/>
        </authorList>
    </citation>
    <scope>NUCLEOTIDE SEQUENCE [LARGE SCALE GENOMIC DNA]</scope>
    <source>
        <strain evidence="9 10">IE4771</strain>
        <plasmid evidence="10">Plasmid pRetIE4771e</plasmid>
    </source>
</reference>
<comment type="cofactor">
    <cofactor evidence="1">
        <name>FAD</name>
        <dbReference type="ChEBI" id="CHEBI:57692"/>
    </cofactor>
</comment>
<dbReference type="Gene3D" id="3.30.465.10">
    <property type="match status" value="1"/>
</dbReference>
<evidence type="ECO:0000259" key="8">
    <source>
        <dbReference type="PROSITE" id="PS51387"/>
    </source>
</evidence>
<dbReference type="FunFam" id="3.30.43.10:FF:000010">
    <property type="entry name" value="probable D-lactate dehydrogenase, mitochondrial"/>
    <property type="match status" value="1"/>
</dbReference>
<comment type="similarity">
    <text evidence="2">Belongs to the FAD-binding oxidoreductase/transferase type 4 family.</text>
</comment>
<feature type="domain" description="FAD-binding PCMH-type" evidence="8">
    <location>
        <begin position="67"/>
        <end position="244"/>
    </location>
</feature>
<dbReference type="GO" id="GO:0004458">
    <property type="term" value="F:D-lactate dehydrogenase (cytochrome) activity"/>
    <property type="evidence" value="ECO:0007669"/>
    <property type="project" value="UniProtKB-EC"/>
</dbReference>
<dbReference type="Pfam" id="PF01565">
    <property type="entry name" value="FAD_binding_4"/>
    <property type="match status" value="1"/>
</dbReference>
<dbReference type="InterPro" id="IPR036318">
    <property type="entry name" value="FAD-bd_PCMH-like_sf"/>
</dbReference>
<dbReference type="EMBL" id="CP006991">
    <property type="protein sequence ID" value="AIC31387.1"/>
    <property type="molecule type" value="Genomic_DNA"/>
</dbReference>
<keyword evidence="9" id="KW-0614">Plasmid</keyword>